<gene>
    <name evidence="11" type="ORF">FCC1311_038002</name>
</gene>
<dbReference type="AlphaFoldDB" id="A0A2R5G958"/>
<reference evidence="11 12" key="1">
    <citation type="submission" date="2017-12" db="EMBL/GenBank/DDBJ databases">
        <title>Sequencing, de novo assembly and annotation of complete genome of a new Thraustochytrid species, strain FCC1311.</title>
        <authorList>
            <person name="Sedici K."/>
            <person name="Godart F."/>
            <person name="Aiese Cigliano R."/>
            <person name="Sanseverino W."/>
            <person name="Barakat M."/>
            <person name="Ortet P."/>
            <person name="Marechal E."/>
            <person name="Cagnac O."/>
            <person name="Amato A."/>
        </authorList>
    </citation>
    <scope>NUCLEOTIDE SEQUENCE [LARGE SCALE GENOMIC DNA]</scope>
</reference>
<evidence type="ECO:0000313" key="12">
    <source>
        <dbReference type="Proteomes" id="UP000241890"/>
    </source>
</evidence>
<dbReference type="OrthoDB" id="371463at2759"/>
<dbReference type="PIRSF" id="PIRSF015588">
    <property type="entry name" value="AP_complex_sigma"/>
    <property type="match status" value="1"/>
</dbReference>
<dbReference type="GO" id="GO:0006886">
    <property type="term" value="P:intracellular protein transport"/>
    <property type="evidence" value="ECO:0007669"/>
    <property type="project" value="UniProtKB-UniRule"/>
</dbReference>
<dbReference type="GO" id="GO:0005829">
    <property type="term" value="C:cytosol"/>
    <property type="evidence" value="ECO:0007669"/>
    <property type="project" value="GOC"/>
</dbReference>
<evidence type="ECO:0000256" key="9">
    <source>
        <dbReference type="PIRNR" id="PIRNR015588"/>
    </source>
</evidence>
<comment type="similarity">
    <text evidence="3 9">Belongs to the adaptor complexes small subunit family.</text>
</comment>
<organism evidence="11 12">
    <name type="scientific">Hondaea fermentalgiana</name>
    <dbReference type="NCBI Taxonomy" id="2315210"/>
    <lineage>
        <taxon>Eukaryota</taxon>
        <taxon>Sar</taxon>
        <taxon>Stramenopiles</taxon>
        <taxon>Bigyra</taxon>
        <taxon>Labyrinthulomycetes</taxon>
        <taxon>Thraustochytrida</taxon>
        <taxon>Thraustochytriidae</taxon>
        <taxon>Hondaea</taxon>
    </lineage>
</organism>
<dbReference type="EMBL" id="BEYU01000033">
    <property type="protein sequence ID" value="GBG27577.1"/>
    <property type="molecule type" value="Genomic_DNA"/>
</dbReference>
<dbReference type="Proteomes" id="UP000241890">
    <property type="component" value="Unassembled WGS sequence"/>
</dbReference>
<dbReference type="InterPro" id="IPR011012">
    <property type="entry name" value="Longin-like_dom_sf"/>
</dbReference>
<proteinExistence type="inferred from homology"/>
<evidence type="ECO:0000256" key="4">
    <source>
        <dbReference type="ARBA" id="ARBA00022448"/>
    </source>
</evidence>
<dbReference type="InterPro" id="IPR000804">
    <property type="entry name" value="Clathrin_sm-chain_CS"/>
</dbReference>
<sequence length="160" mass="18799">MGVEVMLLVSRQGKVRLTKFYKAYEKKEKARIVREISSMVLSRPNKLCNFLAWRTGTIVYKRYASLYFISVIDNKSNELLQLEQIHLYVEILDRYFGNVCELDVIFNFNRCYHILDELLLGGELEETSKREVLRVAAAQDELVEDDIKKETPLNRFKLKA</sequence>
<comment type="caution">
    <text evidence="11">The sequence shown here is derived from an EMBL/GenBank/DDBJ whole genome shotgun (WGS) entry which is preliminary data.</text>
</comment>
<keyword evidence="6" id="KW-0333">Golgi apparatus</keyword>
<dbReference type="GO" id="GO:0016192">
    <property type="term" value="P:vesicle-mediated transport"/>
    <property type="evidence" value="ECO:0007669"/>
    <property type="project" value="InterPro"/>
</dbReference>
<evidence type="ECO:0000313" key="11">
    <source>
        <dbReference type="EMBL" id="GBG27577.1"/>
    </source>
</evidence>
<dbReference type="GO" id="GO:0016482">
    <property type="term" value="P:cytosolic transport"/>
    <property type="evidence" value="ECO:0007669"/>
    <property type="project" value="UniProtKB-ARBA"/>
</dbReference>
<dbReference type="Gene3D" id="3.30.450.60">
    <property type="match status" value="1"/>
</dbReference>
<keyword evidence="8" id="KW-0968">Cytoplasmic vesicle</keyword>
<accession>A0A2R5G958</accession>
<evidence type="ECO:0000256" key="8">
    <source>
        <dbReference type="ARBA" id="ARBA00023329"/>
    </source>
</evidence>
<evidence type="ECO:0000256" key="1">
    <source>
        <dbReference type="ARBA" id="ARBA00004555"/>
    </source>
</evidence>
<protein>
    <recommendedName>
        <fullName evidence="9">AP complex subunit sigma</fullName>
    </recommendedName>
</protein>
<evidence type="ECO:0000256" key="7">
    <source>
        <dbReference type="ARBA" id="ARBA00023136"/>
    </source>
</evidence>
<evidence type="ECO:0000256" key="2">
    <source>
        <dbReference type="ARBA" id="ARBA00004640"/>
    </source>
</evidence>
<evidence type="ECO:0000256" key="3">
    <source>
        <dbReference type="ARBA" id="ARBA00006972"/>
    </source>
</evidence>
<dbReference type="FunFam" id="3.30.450.60:FF:000007">
    <property type="entry name" value="AP complex subunit sigma"/>
    <property type="match status" value="1"/>
</dbReference>
<dbReference type="InParanoid" id="A0A2R5G958"/>
<keyword evidence="7 9" id="KW-0472">Membrane</keyword>
<dbReference type="InterPro" id="IPR022775">
    <property type="entry name" value="AP_mu_sigma_su"/>
</dbReference>
<dbReference type="GO" id="GO:0030121">
    <property type="term" value="C:AP-1 adaptor complex"/>
    <property type="evidence" value="ECO:0007669"/>
    <property type="project" value="UniProtKB-ARBA"/>
</dbReference>
<evidence type="ECO:0000256" key="5">
    <source>
        <dbReference type="ARBA" id="ARBA00022927"/>
    </source>
</evidence>
<keyword evidence="12" id="KW-1185">Reference proteome</keyword>
<keyword evidence="4 9" id="KW-0813">Transport</keyword>
<dbReference type="InterPro" id="IPR016635">
    <property type="entry name" value="AP_complex_ssu"/>
</dbReference>
<dbReference type="SUPFAM" id="SSF64356">
    <property type="entry name" value="SNARE-like"/>
    <property type="match status" value="1"/>
</dbReference>
<dbReference type="FunCoup" id="A0A2R5G958">
    <property type="interactions" value="67"/>
</dbReference>
<dbReference type="PANTHER" id="PTHR11753">
    <property type="entry name" value="ADAPTOR COMPLEXES SMALL SUBUNIT FAMILY"/>
    <property type="match status" value="1"/>
</dbReference>
<name>A0A2R5G958_9STRA</name>
<dbReference type="Pfam" id="PF01217">
    <property type="entry name" value="Clat_adaptor_s"/>
    <property type="match status" value="1"/>
</dbReference>
<evidence type="ECO:0000259" key="10">
    <source>
        <dbReference type="Pfam" id="PF01217"/>
    </source>
</evidence>
<keyword evidence="5 9" id="KW-0653">Protein transport</keyword>
<feature type="domain" description="AP complex mu/sigma subunit" evidence="10">
    <location>
        <begin position="3"/>
        <end position="139"/>
    </location>
</feature>
<dbReference type="PROSITE" id="PS00989">
    <property type="entry name" value="CLAT_ADAPTOR_S"/>
    <property type="match status" value="1"/>
</dbReference>
<evidence type="ECO:0000256" key="6">
    <source>
        <dbReference type="ARBA" id="ARBA00023034"/>
    </source>
</evidence>
<comment type="subcellular location">
    <subcellularLocation>
        <location evidence="2">Cytoplasmic vesicle</location>
        <location evidence="2">Clathrin-coated vesicle membrane</location>
    </subcellularLocation>
    <subcellularLocation>
        <location evidence="1">Golgi apparatus</location>
    </subcellularLocation>
</comment>